<keyword evidence="5" id="KW-0560">Oxidoreductase</keyword>
<dbReference type="CDD" id="cd13944">
    <property type="entry name" value="lytB_ispH"/>
    <property type="match status" value="1"/>
</dbReference>
<feature type="binding site" evidence="5">
    <location>
        <position position="267"/>
    </location>
    <ligand>
        <name>isopentenyl diphosphate</name>
        <dbReference type="ChEBI" id="CHEBI:128769"/>
    </ligand>
</feature>
<feature type="binding site" evidence="5">
    <location>
        <position position="223"/>
    </location>
    <ligand>
        <name>(2E)-4-hydroxy-3-methylbut-2-enyl diphosphate</name>
        <dbReference type="ChEBI" id="CHEBI:128753"/>
    </ligand>
</feature>
<dbReference type="NCBIfam" id="TIGR00216">
    <property type="entry name" value="ispH_lytB"/>
    <property type="match status" value="1"/>
</dbReference>
<dbReference type="Pfam" id="PF02401">
    <property type="entry name" value="LYTB"/>
    <property type="match status" value="1"/>
</dbReference>
<name>A0A419W7Z9_9BACT</name>
<comment type="caution">
    <text evidence="6">The sequence shown here is derived from an EMBL/GenBank/DDBJ whole genome shotgun (WGS) entry which is preliminary data.</text>
</comment>
<feature type="binding site" evidence="5">
    <location>
        <position position="224"/>
    </location>
    <ligand>
        <name>dimethylallyl diphosphate</name>
        <dbReference type="ChEBI" id="CHEBI:57623"/>
    </ligand>
</feature>
<comment type="catalytic activity">
    <reaction evidence="5">
        <text>isopentenyl diphosphate + 2 oxidized [2Fe-2S]-[ferredoxin] + H2O = (2E)-4-hydroxy-3-methylbut-2-enyl diphosphate + 2 reduced [2Fe-2S]-[ferredoxin] + 2 H(+)</text>
        <dbReference type="Rhea" id="RHEA:24488"/>
        <dbReference type="Rhea" id="RHEA-COMP:10000"/>
        <dbReference type="Rhea" id="RHEA-COMP:10001"/>
        <dbReference type="ChEBI" id="CHEBI:15377"/>
        <dbReference type="ChEBI" id="CHEBI:15378"/>
        <dbReference type="ChEBI" id="CHEBI:33737"/>
        <dbReference type="ChEBI" id="CHEBI:33738"/>
        <dbReference type="ChEBI" id="CHEBI:128753"/>
        <dbReference type="ChEBI" id="CHEBI:128769"/>
        <dbReference type="EC" id="1.17.7.4"/>
    </reaction>
</comment>
<feature type="binding site" evidence="5">
    <location>
        <position position="267"/>
    </location>
    <ligand>
        <name>(2E)-4-hydroxy-3-methylbut-2-enyl diphosphate</name>
        <dbReference type="ChEBI" id="CHEBI:128753"/>
    </ligand>
</feature>
<dbReference type="UniPathway" id="UPA00056">
    <property type="reaction ID" value="UER00097"/>
</dbReference>
<feature type="binding site" evidence="5">
    <location>
        <position position="225"/>
    </location>
    <ligand>
        <name>dimethylallyl diphosphate</name>
        <dbReference type="ChEBI" id="CHEBI:57623"/>
    </ligand>
</feature>
<dbReference type="GO" id="GO:0051745">
    <property type="term" value="F:4-hydroxy-3-methylbut-2-enyl diphosphate reductase activity"/>
    <property type="evidence" value="ECO:0007669"/>
    <property type="project" value="UniProtKB-UniRule"/>
</dbReference>
<keyword evidence="2 5" id="KW-0479">Metal-binding</keyword>
<dbReference type="UniPathway" id="UPA00059">
    <property type="reaction ID" value="UER00105"/>
</dbReference>
<proteinExistence type="inferred from homology"/>
<feature type="binding site" evidence="5">
    <location>
        <position position="128"/>
    </location>
    <ligand>
        <name>dimethylallyl diphosphate</name>
        <dbReference type="ChEBI" id="CHEBI:57623"/>
    </ligand>
</feature>
<dbReference type="RefSeq" id="WP_120272778.1">
    <property type="nucleotide sequence ID" value="NZ_RAPN01000001.1"/>
</dbReference>
<comment type="pathway">
    <text evidence="5">Isoprenoid biosynthesis; isopentenyl diphosphate biosynthesis via DXP pathway; isopentenyl diphosphate from 1-deoxy-D-xylulose 5-phosphate: step 6/6.</text>
</comment>
<dbReference type="Gene3D" id="3.40.1010.20">
    <property type="entry name" value="4-hydroxy-3-methylbut-2-enyl diphosphate reductase, catalytic domain"/>
    <property type="match status" value="2"/>
</dbReference>
<feature type="binding site" evidence="5">
    <location>
        <position position="195"/>
    </location>
    <ligand>
        <name>[4Fe-4S] cluster</name>
        <dbReference type="ChEBI" id="CHEBI:49883"/>
    </ligand>
</feature>
<organism evidence="6 7">
    <name type="scientific">Mangrovibacterium diazotrophicum</name>
    <dbReference type="NCBI Taxonomy" id="1261403"/>
    <lineage>
        <taxon>Bacteria</taxon>
        <taxon>Pseudomonadati</taxon>
        <taxon>Bacteroidota</taxon>
        <taxon>Bacteroidia</taxon>
        <taxon>Marinilabiliales</taxon>
        <taxon>Prolixibacteraceae</taxon>
        <taxon>Mangrovibacterium</taxon>
    </lineage>
</organism>
<evidence type="ECO:0000256" key="1">
    <source>
        <dbReference type="ARBA" id="ARBA00022485"/>
    </source>
</evidence>
<evidence type="ECO:0000256" key="2">
    <source>
        <dbReference type="ARBA" id="ARBA00022723"/>
    </source>
</evidence>
<dbReference type="GO" id="GO:0051539">
    <property type="term" value="F:4 iron, 4 sulfur cluster binding"/>
    <property type="evidence" value="ECO:0007669"/>
    <property type="project" value="UniProtKB-UniRule"/>
</dbReference>
<dbReference type="InterPro" id="IPR003451">
    <property type="entry name" value="LytB/IspH"/>
</dbReference>
<dbReference type="GO" id="GO:0050992">
    <property type="term" value="P:dimethylallyl diphosphate biosynthetic process"/>
    <property type="evidence" value="ECO:0007669"/>
    <property type="project" value="UniProtKB-UniRule"/>
</dbReference>
<feature type="binding site" evidence="5">
    <location>
        <position position="40"/>
    </location>
    <ligand>
        <name>isopentenyl diphosphate</name>
        <dbReference type="ChEBI" id="CHEBI:128769"/>
    </ligand>
</feature>
<feature type="binding site" evidence="5">
    <location>
        <position position="40"/>
    </location>
    <ligand>
        <name>(2E)-4-hydroxy-3-methylbut-2-enyl diphosphate</name>
        <dbReference type="ChEBI" id="CHEBI:128753"/>
    </ligand>
</feature>
<feature type="binding site" evidence="5">
    <location>
        <position position="225"/>
    </location>
    <ligand>
        <name>(2E)-4-hydroxy-3-methylbut-2-enyl diphosphate</name>
        <dbReference type="ChEBI" id="CHEBI:128753"/>
    </ligand>
</feature>
<comment type="cofactor">
    <cofactor evidence="5">
        <name>[4Fe-4S] cluster</name>
        <dbReference type="ChEBI" id="CHEBI:49883"/>
    </cofactor>
    <text evidence="5">Binds 1 [4Fe-4S] cluster per subunit.</text>
</comment>
<dbReference type="AlphaFoldDB" id="A0A419W7Z9"/>
<feature type="binding site" evidence="5">
    <location>
        <position position="40"/>
    </location>
    <ligand>
        <name>dimethylallyl diphosphate</name>
        <dbReference type="ChEBI" id="CHEBI:57623"/>
    </ligand>
</feature>
<comment type="similarity">
    <text evidence="5">Belongs to the IspH family.</text>
</comment>
<accession>A0A419W7Z9</accession>
<dbReference type="NCBIfam" id="NF002187">
    <property type="entry name" value="PRK01045.1-1"/>
    <property type="match status" value="1"/>
</dbReference>
<comment type="pathway">
    <text evidence="5">Isoprenoid biosynthesis; dimethylallyl diphosphate biosynthesis; dimethylallyl diphosphate from (2E)-4-hydroxy-3-methylbutenyl diphosphate: step 1/1.</text>
</comment>
<keyword evidence="5" id="KW-0414">Isoprene biosynthesis</keyword>
<feature type="binding site" evidence="5">
    <location>
        <position position="128"/>
    </location>
    <ligand>
        <name>(2E)-4-hydroxy-3-methylbut-2-enyl diphosphate</name>
        <dbReference type="ChEBI" id="CHEBI:128753"/>
    </ligand>
</feature>
<dbReference type="PANTHER" id="PTHR30426">
    <property type="entry name" value="4-HYDROXY-3-METHYLBUT-2-ENYL DIPHOSPHATE REDUCTASE"/>
    <property type="match status" value="1"/>
</dbReference>
<evidence type="ECO:0000313" key="7">
    <source>
        <dbReference type="Proteomes" id="UP000283387"/>
    </source>
</evidence>
<protein>
    <recommendedName>
        <fullName evidence="5">4-hydroxy-3-methylbut-2-enyl diphosphate reductase</fullName>
        <shortName evidence="5">HMBPP reductase</shortName>
        <ecNumber evidence="5">1.17.7.4</ecNumber>
    </recommendedName>
</protein>
<comment type="function">
    <text evidence="5">Catalyzes the conversion of 1-hydroxy-2-methyl-2-(E)-butenyl 4-diphosphate (HMBPP) into a mixture of isopentenyl diphosphate (IPP) and dimethylallyl diphosphate (DMAPP). Acts in the terminal step of the DOXP/MEP pathway for isoprenoid precursor biosynthesis.</text>
</comment>
<dbReference type="OrthoDB" id="9777362at2"/>
<dbReference type="HAMAP" id="MF_00191">
    <property type="entry name" value="IspH"/>
    <property type="match status" value="1"/>
</dbReference>
<feature type="binding site" evidence="5">
    <location>
        <position position="128"/>
    </location>
    <ligand>
        <name>isopentenyl diphosphate</name>
        <dbReference type="ChEBI" id="CHEBI:128769"/>
    </ligand>
</feature>
<keyword evidence="3 5" id="KW-0408">Iron</keyword>
<feature type="binding site" evidence="5">
    <location>
        <position position="12"/>
    </location>
    <ligand>
        <name>[4Fe-4S] cluster</name>
        <dbReference type="ChEBI" id="CHEBI:49883"/>
    </ligand>
</feature>
<evidence type="ECO:0000256" key="4">
    <source>
        <dbReference type="ARBA" id="ARBA00023014"/>
    </source>
</evidence>
<dbReference type="EMBL" id="RAPN01000001">
    <property type="protein sequence ID" value="RKD91482.1"/>
    <property type="molecule type" value="Genomic_DNA"/>
</dbReference>
<feature type="binding site" evidence="5">
    <location>
        <position position="74"/>
    </location>
    <ligand>
        <name>(2E)-4-hydroxy-3-methylbut-2-enyl diphosphate</name>
        <dbReference type="ChEBI" id="CHEBI:128753"/>
    </ligand>
</feature>
<feature type="binding site" evidence="5">
    <location>
        <position position="223"/>
    </location>
    <ligand>
        <name>dimethylallyl diphosphate</name>
        <dbReference type="ChEBI" id="CHEBI:57623"/>
    </ligand>
</feature>
<feature type="active site" description="Proton donor" evidence="5">
    <location>
        <position position="130"/>
    </location>
</feature>
<dbReference type="GO" id="GO:0019288">
    <property type="term" value="P:isopentenyl diphosphate biosynthetic process, methylerythritol 4-phosphate pathway"/>
    <property type="evidence" value="ECO:0007669"/>
    <property type="project" value="UniProtKB-UniRule"/>
</dbReference>
<dbReference type="EC" id="1.17.7.4" evidence="5"/>
<dbReference type="PANTHER" id="PTHR30426:SF0">
    <property type="entry name" value="4-HYDROXY-3-METHYLBUT-2-ENYL DIPHOSPHATE REDUCTASE"/>
    <property type="match status" value="1"/>
</dbReference>
<dbReference type="GO" id="GO:0046872">
    <property type="term" value="F:metal ion binding"/>
    <property type="evidence" value="ECO:0007669"/>
    <property type="project" value="UniProtKB-KW"/>
</dbReference>
<dbReference type="GO" id="GO:0016114">
    <property type="term" value="P:terpenoid biosynthetic process"/>
    <property type="evidence" value="ECO:0007669"/>
    <property type="project" value="UniProtKB-UniRule"/>
</dbReference>
<dbReference type="Proteomes" id="UP000283387">
    <property type="component" value="Unassembled WGS sequence"/>
</dbReference>
<dbReference type="Gene3D" id="3.40.50.11270">
    <property type="match status" value="1"/>
</dbReference>
<keyword evidence="7" id="KW-1185">Reference proteome</keyword>
<evidence type="ECO:0000256" key="3">
    <source>
        <dbReference type="ARBA" id="ARBA00023004"/>
    </source>
</evidence>
<keyword evidence="4 5" id="KW-0411">Iron-sulfur</keyword>
<reference evidence="6 7" key="1">
    <citation type="submission" date="2018-09" db="EMBL/GenBank/DDBJ databases">
        <title>Genomic Encyclopedia of Archaeal and Bacterial Type Strains, Phase II (KMG-II): from individual species to whole genera.</title>
        <authorList>
            <person name="Goeker M."/>
        </authorList>
    </citation>
    <scope>NUCLEOTIDE SEQUENCE [LARGE SCALE GENOMIC DNA]</scope>
    <source>
        <strain evidence="6 7">DSM 27148</strain>
    </source>
</reference>
<sequence length="283" mass="31356">MRVVIDDKSGFCFGVVNAIEKAEGLLQQGEKIYCLGDIVHNQQEVARLEALGMVTINHDKYFQLSNCKVLLRAHGEPPATYAYARKNNIELIDGTCPVVLKLQQRVRKGYEDIKAQGGQLVLLGKKGHAEINGLNGQTGNLAIIVETEADIAEINADKPTLVFSQTTKSLDDFHRLGQKIKELVNAETDIKDTICRQVAHRAPHMIEFAAQHEVILFVSGKKSSNGKALFEICKSVNPNSYFISDVDELQSEWIKGKHSVGITGATSTPRWIMEKISNKLTKD</sequence>
<comment type="catalytic activity">
    <reaction evidence="5">
        <text>dimethylallyl diphosphate + 2 oxidized [2Fe-2S]-[ferredoxin] + H2O = (2E)-4-hydroxy-3-methylbut-2-enyl diphosphate + 2 reduced [2Fe-2S]-[ferredoxin] + 2 H(+)</text>
        <dbReference type="Rhea" id="RHEA:24825"/>
        <dbReference type="Rhea" id="RHEA-COMP:10000"/>
        <dbReference type="Rhea" id="RHEA-COMP:10001"/>
        <dbReference type="ChEBI" id="CHEBI:15377"/>
        <dbReference type="ChEBI" id="CHEBI:15378"/>
        <dbReference type="ChEBI" id="CHEBI:33737"/>
        <dbReference type="ChEBI" id="CHEBI:33738"/>
        <dbReference type="ChEBI" id="CHEBI:57623"/>
        <dbReference type="ChEBI" id="CHEBI:128753"/>
        <dbReference type="EC" id="1.17.7.4"/>
    </reaction>
</comment>
<feature type="binding site" evidence="5">
    <location>
        <position position="74"/>
    </location>
    <ligand>
        <name>dimethylallyl diphosphate</name>
        <dbReference type="ChEBI" id="CHEBI:57623"/>
    </ligand>
</feature>
<gene>
    <name evidence="5" type="primary">ispH</name>
    <name evidence="6" type="ORF">BC643_1838</name>
</gene>
<feature type="binding site" evidence="5">
    <location>
        <position position="74"/>
    </location>
    <ligand>
        <name>isopentenyl diphosphate</name>
        <dbReference type="ChEBI" id="CHEBI:128769"/>
    </ligand>
</feature>
<feature type="binding site" evidence="5">
    <location>
        <position position="166"/>
    </location>
    <ligand>
        <name>(2E)-4-hydroxy-3-methylbut-2-enyl diphosphate</name>
        <dbReference type="ChEBI" id="CHEBI:128753"/>
    </ligand>
</feature>
<feature type="binding site" evidence="5">
    <location>
        <position position="223"/>
    </location>
    <ligand>
        <name>isopentenyl diphosphate</name>
        <dbReference type="ChEBI" id="CHEBI:128769"/>
    </ligand>
</feature>
<feature type="binding site" evidence="5">
    <location>
        <position position="267"/>
    </location>
    <ligand>
        <name>dimethylallyl diphosphate</name>
        <dbReference type="ChEBI" id="CHEBI:57623"/>
    </ligand>
</feature>
<feature type="binding site" evidence="5">
    <location>
        <position position="224"/>
    </location>
    <ligand>
        <name>isopentenyl diphosphate</name>
        <dbReference type="ChEBI" id="CHEBI:128769"/>
    </ligand>
</feature>
<evidence type="ECO:0000256" key="5">
    <source>
        <dbReference type="HAMAP-Rule" id="MF_00191"/>
    </source>
</evidence>
<feature type="binding site" evidence="5">
    <location>
        <position position="225"/>
    </location>
    <ligand>
        <name>isopentenyl diphosphate</name>
        <dbReference type="ChEBI" id="CHEBI:128769"/>
    </ligand>
</feature>
<evidence type="ECO:0000313" key="6">
    <source>
        <dbReference type="EMBL" id="RKD91482.1"/>
    </source>
</evidence>
<feature type="binding site" evidence="5">
    <location>
        <position position="224"/>
    </location>
    <ligand>
        <name>(2E)-4-hydroxy-3-methylbut-2-enyl diphosphate</name>
        <dbReference type="ChEBI" id="CHEBI:128753"/>
    </ligand>
</feature>
<feature type="binding site" evidence="5">
    <location>
        <position position="96"/>
    </location>
    <ligand>
        <name>[4Fe-4S] cluster</name>
        <dbReference type="ChEBI" id="CHEBI:49883"/>
    </ligand>
</feature>
<keyword evidence="1 5" id="KW-0004">4Fe-4S</keyword>